<gene>
    <name evidence="1" type="ORF">A3K89_09425</name>
</gene>
<accession>A0A177Y918</accession>
<proteinExistence type="predicted"/>
<evidence type="ECO:0000313" key="2">
    <source>
        <dbReference type="Proteomes" id="UP000077519"/>
    </source>
</evidence>
<reference evidence="1 2" key="1">
    <citation type="submission" date="2016-03" db="EMBL/GenBank/DDBJ databases">
        <title>Genome sequence of Rhodococcus kyotonensis KB10.</title>
        <authorList>
            <person name="Jeong H."/>
            <person name="Hong C.E."/>
            <person name="Jo S.H."/>
            <person name="Park J.M."/>
        </authorList>
    </citation>
    <scope>NUCLEOTIDE SEQUENCE [LARGE SCALE GENOMIC DNA]</scope>
    <source>
        <strain evidence="1 2">KB10</strain>
    </source>
</reference>
<evidence type="ECO:0000313" key="1">
    <source>
        <dbReference type="EMBL" id="OAK52022.1"/>
    </source>
</evidence>
<name>A0A177Y918_9NOCA</name>
<protein>
    <submittedName>
        <fullName evidence="1">Uncharacterized protein</fullName>
    </submittedName>
</protein>
<dbReference type="AlphaFoldDB" id="A0A177Y918"/>
<sequence length="383" mass="42354">MDPRARLAYLVLERIRVEGGADPMYDSENFAVYYGRDAVLYLDNLFAETAAYGEAELSAHIEHFVATMIEANDAPGSWDVALPRLRPVLKPSTYTIGAPPPGLLVSRRVFPLVDELVAVDTPGRRTIVSWETISEWGVDPATVFSAARSNLATITVHADPTKGRAIQRLVDSGSNYFTSWLLDPGWLASHRSRFGCAPVAFVPDVDTIYVVPGDDEEILARHFSMIEHQYTHTARGLSPQAYTVDDDGHIVTFDTVRPDSAEAARARCVHIAREYDAQSVWLRGQYDLDGTTITIRSAAVITTPFGPRTVTIWDEGVDCTLPRTDLVAFAGRASDMFYVQFEDVARITGIEPMPGMEPARFRAAAWPSHDVVEQLRAHSISVE</sequence>
<comment type="caution">
    <text evidence="1">The sequence shown here is derived from an EMBL/GenBank/DDBJ whole genome shotgun (WGS) entry which is preliminary data.</text>
</comment>
<organism evidence="1 2">
    <name type="scientific">Rhodococcoides kyotonense</name>
    <dbReference type="NCBI Taxonomy" id="398843"/>
    <lineage>
        <taxon>Bacteria</taxon>
        <taxon>Bacillati</taxon>
        <taxon>Actinomycetota</taxon>
        <taxon>Actinomycetes</taxon>
        <taxon>Mycobacteriales</taxon>
        <taxon>Nocardiaceae</taxon>
        <taxon>Rhodococcoides</taxon>
    </lineage>
</organism>
<dbReference type="Proteomes" id="UP000077519">
    <property type="component" value="Unassembled WGS sequence"/>
</dbReference>
<dbReference type="EMBL" id="LVHI01000032">
    <property type="protein sequence ID" value="OAK52022.1"/>
    <property type="molecule type" value="Genomic_DNA"/>
</dbReference>
<keyword evidence="2" id="KW-1185">Reference proteome</keyword>